<name>A0A818X5W1_9BILA</name>
<organism evidence="8 9">
    <name type="scientific">Rotaria socialis</name>
    <dbReference type="NCBI Taxonomy" id="392032"/>
    <lineage>
        <taxon>Eukaryota</taxon>
        <taxon>Metazoa</taxon>
        <taxon>Spiralia</taxon>
        <taxon>Gnathifera</taxon>
        <taxon>Rotifera</taxon>
        <taxon>Eurotatoria</taxon>
        <taxon>Bdelloidea</taxon>
        <taxon>Philodinida</taxon>
        <taxon>Philodinidae</taxon>
        <taxon>Rotaria</taxon>
    </lineage>
</organism>
<dbReference type="InterPro" id="IPR000535">
    <property type="entry name" value="MSP_dom"/>
</dbReference>
<gene>
    <name evidence="8" type="ORF">FME351_LOCUS29782</name>
</gene>
<dbReference type="AlphaFoldDB" id="A0A818X5W1"/>
<evidence type="ECO:0000259" key="7">
    <source>
        <dbReference type="Pfam" id="PF00635"/>
    </source>
</evidence>
<evidence type="ECO:0000313" key="8">
    <source>
        <dbReference type="EMBL" id="CAF3732647.1"/>
    </source>
</evidence>
<comment type="subcellular location">
    <subcellularLocation>
        <location evidence="1">Membrane</location>
        <topology evidence="1">Multi-pass membrane protein</topology>
    </subcellularLocation>
</comment>
<dbReference type="Proteomes" id="UP000663869">
    <property type="component" value="Unassembled WGS sequence"/>
</dbReference>
<dbReference type="PANTHER" id="PTHR34441">
    <property type="entry name" value="MOTILE SPERM DOMAIN-CONTAINING PROTEIN 1"/>
    <property type="match status" value="1"/>
</dbReference>
<dbReference type="GO" id="GO:0016020">
    <property type="term" value="C:membrane"/>
    <property type="evidence" value="ECO:0007669"/>
    <property type="project" value="UniProtKB-SubCell"/>
</dbReference>
<feature type="transmembrane region" description="Helical" evidence="6">
    <location>
        <begin position="403"/>
        <end position="419"/>
    </location>
</feature>
<proteinExistence type="predicted"/>
<dbReference type="InterPro" id="IPR008962">
    <property type="entry name" value="PapD-like_sf"/>
</dbReference>
<comment type="caution">
    <text evidence="8">The sequence shown here is derived from an EMBL/GenBank/DDBJ whole genome shotgun (WGS) entry which is preliminary data.</text>
</comment>
<dbReference type="EMBL" id="CAJNYU010004201">
    <property type="protein sequence ID" value="CAF3732647.1"/>
    <property type="molecule type" value="Genomic_DNA"/>
</dbReference>
<dbReference type="PANTHER" id="PTHR34441:SF1">
    <property type="entry name" value="MOTILE SPERM DOMAIN-CONTAINING 1"/>
    <property type="match status" value="1"/>
</dbReference>
<feature type="region of interest" description="Disordered" evidence="5">
    <location>
        <begin position="1"/>
        <end position="70"/>
    </location>
</feature>
<feature type="compositionally biased region" description="Polar residues" evidence="5">
    <location>
        <begin position="45"/>
        <end position="67"/>
    </location>
</feature>
<evidence type="ECO:0000256" key="2">
    <source>
        <dbReference type="ARBA" id="ARBA00022692"/>
    </source>
</evidence>
<evidence type="ECO:0000256" key="6">
    <source>
        <dbReference type="SAM" id="Phobius"/>
    </source>
</evidence>
<evidence type="ECO:0000256" key="4">
    <source>
        <dbReference type="ARBA" id="ARBA00023136"/>
    </source>
</evidence>
<keyword evidence="4 6" id="KW-0472">Membrane</keyword>
<evidence type="ECO:0000313" key="9">
    <source>
        <dbReference type="Proteomes" id="UP000663869"/>
    </source>
</evidence>
<feature type="compositionally biased region" description="Low complexity" evidence="5">
    <location>
        <begin position="1"/>
        <end position="44"/>
    </location>
</feature>
<dbReference type="Pfam" id="PF00635">
    <property type="entry name" value="Motile_Sperm"/>
    <property type="match status" value="1"/>
</dbReference>
<dbReference type="GO" id="GO:0005737">
    <property type="term" value="C:cytoplasm"/>
    <property type="evidence" value="ECO:0007669"/>
    <property type="project" value="TreeGrafter"/>
</dbReference>
<dbReference type="Gene3D" id="2.60.40.10">
    <property type="entry name" value="Immunoglobulins"/>
    <property type="match status" value="1"/>
</dbReference>
<dbReference type="InterPro" id="IPR039283">
    <property type="entry name" value="MOSPD1/3"/>
</dbReference>
<sequence length="421" mass="46582">MTTERPPTPVESSTTPTERSQSPSSTESSTAPERSSPPTETPSTMTGRSSTTIERPLTATTTPNPCSNGICENKTTSTATSDLVDNIVNGSNVTYERTVENVLNRNTWTNILAVVDVTGSMLPCPVAVYKWMTSTNQQTDRIKYYVFFNDGNDKITANKSIGSTGGLYGIDTSNFNLALNTMKTAMKNGNGGDLPENDYRSITIRTNVLMSLLTRLPNKSSQLPFFCSSDSLLFYLDDSTSRSQVLTLYNPYEFSVRYKVLCTAPRTYSIVEPQGDIHPQHSVDIIVRLLDISSNQNVVQKIRIQYYDRQKSQDALGKRDIACTILPHKPSEHNFDDDSNNSPSRIRTATNILQQETRDPIALVVLMILSAICAVILILPTLAGNENSTTMRSPSYLHMTTNSKIVASYILGLLTVIFIRR</sequence>
<dbReference type="InterPro" id="IPR013783">
    <property type="entry name" value="Ig-like_fold"/>
</dbReference>
<evidence type="ECO:0000256" key="3">
    <source>
        <dbReference type="ARBA" id="ARBA00022989"/>
    </source>
</evidence>
<accession>A0A818X5W1</accession>
<keyword evidence="3 6" id="KW-1133">Transmembrane helix</keyword>
<feature type="transmembrane region" description="Helical" evidence="6">
    <location>
        <begin position="361"/>
        <end position="383"/>
    </location>
</feature>
<reference evidence="8" key="1">
    <citation type="submission" date="2021-02" db="EMBL/GenBank/DDBJ databases">
        <authorList>
            <person name="Nowell W R."/>
        </authorList>
    </citation>
    <scope>NUCLEOTIDE SEQUENCE</scope>
</reference>
<evidence type="ECO:0000256" key="5">
    <source>
        <dbReference type="SAM" id="MobiDB-lite"/>
    </source>
</evidence>
<protein>
    <recommendedName>
        <fullName evidence="7">MSP domain-containing protein</fullName>
    </recommendedName>
</protein>
<keyword evidence="2 6" id="KW-0812">Transmembrane</keyword>
<dbReference type="SUPFAM" id="SSF49354">
    <property type="entry name" value="PapD-like"/>
    <property type="match status" value="1"/>
</dbReference>
<feature type="domain" description="MSP" evidence="7">
    <location>
        <begin position="231"/>
        <end position="309"/>
    </location>
</feature>
<evidence type="ECO:0000256" key="1">
    <source>
        <dbReference type="ARBA" id="ARBA00004141"/>
    </source>
</evidence>